<sequence length="267" mass="30296">MNTEKYLSRIGLDPSDVTETDVSTVERLQQAHLTTVPFETMAVAGYPFEDRSPDGVSLDMADIYDRIVEHHRGGICYELNGLFGWLLDQCGFDVERLAARVISPEDGSYGPPGGHQPLLVSLDKPYIVDVGFGGEVIRHPLPLDGTVREDPEGAWRLVETDRNDADYVAQYRGLNGTDDEWTEWFIFRTEPRGMDYFEPACEYHQRSPDATFTDWVLVTMVTDRGHKTLTPDSFVEVAGSDQHERSISEQEWRTLLDEEFGIRYPSV</sequence>
<dbReference type="InterPro" id="IPR053710">
    <property type="entry name" value="Arylamine_NAT_domain_sf"/>
</dbReference>
<dbReference type="AlphaFoldDB" id="A0A7J9SNG8"/>
<evidence type="ECO:0000256" key="1">
    <source>
        <dbReference type="ARBA" id="ARBA00006547"/>
    </source>
</evidence>
<evidence type="ECO:0000313" key="3">
    <source>
        <dbReference type="Proteomes" id="UP000546257"/>
    </source>
</evidence>
<accession>A0A7J9SNG8</accession>
<proteinExistence type="inferred from homology"/>
<gene>
    <name evidence="2" type="ORF">H5V44_15840</name>
</gene>
<dbReference type="RefSeq" id="WP_185194102.1">
    <property type="nucleotide sequence ID" value="NZ_JACKXD010000006.1"/>
</dbReference>
<dbReference type="Pfam" id="PF00797">
    <property type="entry name" value="Acetyltransf_2"/>
    <property type="match status" value="1"/>
</dbReference>
<dbReference type="InterPro" id="IPR001447">
    <property type="entry name" value="Arylamine_N-AcTrfase"/>
</dbReference>
<keyword evidence="2" id="KW-0808">Transferase</keyword>
<keyword evidence="3" id="KW-1185">Reference proteome</keyword>
<name>A0A7J9SNG8_9EURY</name>
<comment type="caution">
    <text evidence="2">The sequence shown here is derived from an EMBL/GenBank/DDBJ whole genome shotgun (WGS) entry which is preliminary data.</text>
</comment>
<dbReference type="GO" id="GO:0016407">
    <property type="term" value="F:acetyltransferase activity"/>
    <property type="evidence" value="ECO:0007669"/>
    <property type="project" value="InterPro"/>
</dbReference>
<dbReference type="InterPro" id="IPR038765">
    <property type="entry name" value="Papain-like_cys_pep_sf"/>
</dbReference>
<dbReference type="Proteomes" id="UP000546257">
    <property type="component" value="Unassembled WGS sequence"/>
</dbReference>
<evidence type="ECO:0000313" key="2">
    <source>
        <dbReference type="EMBL" id="MBB6647736.1"/>
    </source>
</evidence>
<dbReference type="EMBL" id="JACKXD010000006">
    <property type="protein sequence ID" value="MBB6647736.1"/>
    <property type="molecule type" value="Genomic_DNA"/>
</dbReference>
<dbReference type="Gene3D" id="3.30.2140.20">
    <property type="match status" value="1"/>
</dbReference>
<comment type="similarity">
    <text evidence="1">Belongs to the arylamine N-acetyltransferase family.</text>
</comment>
<organism evidence="2 3">
    <name type="scientific">Halobellus ruber</name>
    <dbReference type="NCBI Taxonomy" id="2761102"/>
    <lineage>
        <taxon>Archaea</taxon>
        <taxon>Methanobacteriati</taxon>
        <taxon>Methanobacteriota</taxon>
        <taxon>Stenosarchaea group</taxon>
        <taxon>Halobacteria</taxon>
        <taxon>Halobacteriales</taxon>
        <taxon>Haloferacaceae</taxon>
        <taxon>Halobellus</taxon>
    </lineage>
</organism>
<dbReference type="PANTHER" id="PTHR11786:SF0">
    <property type="entry name" value="ARYLAMINE N-ACETYLTRANSFERASE 4-RELATED"/>
    <property type="match status" value="1"/>
</dbReference>
<dbReference type="SUPFAM" id="SSF54001">
    <property type="entry name" value="Cysteine proteinases"/>
    <property type="match status" value="1"/>
</dbReference>
<protein>
    <submittedName>
        <fullName evidence="2">Arylamine N-acetyltransferase</fullName>
    </submittedName>
</protein>
<dbReference type="PANTHER" id="PTHR11786">
    <property type="entry name" value="N-HYDROXYARYLAMINE O-ACETYLTRANSFERASE"/>
    <property type="match status" value="1"/>
</dbReference>
<reference evidence="2 3" key="1">
    <citation type="submission" date="2020-08" db="EMBL/GenBank/DDBJ databases">
        <authorList>
            <person name="Seo M.-J."/>
        </authorList>
    </citation>
    <scope>NUCLEOTIDE SEQUENCE [LARGE SCALE GENOMIC DNA]</scope>
    <source>
        <strain evidence="2 3">MBLA0160</strain>
    </source>
</reference>